<dbReference type="AlphaFoldDB" id="A0A177WGW9"/>
<evidence type="ECO:0000313" key="1">
    <source>
        <dbReference type="EMBL" id="OAJ38975.1"/>
    </source>
</evidence>
<gene>
    <name evidence="1" type="ORF">BDEG_22863</name>
</gene>
<name>A0A177WGW9_BATDL</name>
<reference evidence="1 2" key="1">
    <citation type="submission" date="2006-10" db="EMBL/GenBank/DDBJ databases">
        <title>The Genome Sequence of Batrachochytrium dendrobatidis JEL423.</title>
        <authorList>
            <consortium name="The Broad Institute Genome Sequencing Platform"/>
            <person name="Birren B."/>
            <person name="Lander E."/>
            <person name="Galagan J."/>
            <person name="Cuomo C."/>
            <person name="Devon K."/>
            <person name="Jaffe D."/>
            <person name="Butler J."/>
            <person name="Alvarez P."/>
            <person name="Gnerre S."/>
            <person name="Grabherr M."/>
            <person name="Kleber M."/>
            <person name="Mauceli E."/>
            <person name="Brockman W."/>
            <person name="Young S."/>
            <person name="LaButti K."/>
            <person name="Sykes S."/>
            <person name="DeCaprio D."/>
            <person name="Crawford M."/>
            <person name="Koehrsen M."/>
            <person name="Engels R."/>
            <person name="Montgomery P."/>
            <person name="Pearson M."/>
            <person name="Howarth C."/>
            <person name="Larson L."/>
            <person name="White J."/>
            <person name="O'Leary S."/>
            <person name="Kodira C."/>
            <person name="Zeng Q."/>
            <person name="Yandava C."/>
            <person name="Alvarado L."/>
            <person name="Longcore J."/>
            <person name="James T."/>
        </authorList>
    </citation>
    <scope>NUCLEOTIDE SEQUENCE [LARGE SCALE GENOMIC DNA]</scope>
    <source>
        <strain evidence="1 2">JEL423</strain>
    </source>
</reference>
<dbReference type="VEuPathDB" id="FungiDB:BDEG_22863"/>
<reference evidence="1 2" key="2">
    <citation type="submission" date="2016-05" db="EMBL/GenBank/DDBJ databases">
        <title>Lineage-specific infection strategies underlie the spectrum of fungal disease in amphibians.</title>
        <authorList>
            <person name="Cuomo C.A."/>
            <person name="Farrer R.A."/>
            <person name="James T."/>
            <person name="Longcore J."/>
            <person name="Birren B."/>
        </authorList>
    </citation>
    <scope>NUCLEOTIDE SEQUENCE [LARGE SCALE GENOMIC DNA]</scope>
    <source>
        <strain evidence="1 2">JEL423</strain>
    </source>
</reference>
<evidence type="ECO:0000313" key="2">
    <source>
        <dbReference type="Proteomes" id="UP000077115"/>
    </source>
</evidence>
<dbReference type="EMBL" id="DS022302">
    <property type="protein sequence ID" value="OAJ38975.1"/>
    <property type="molecule type" value="Genomic_DNA"/>
</dbReference>
<proteinExistence type="predicted"/>
<dbReference type="Proteomes" id="UP000077115">
    <property type="component" value="Unassembled WGS sequence"/>
</dbReference>
<accession>A0A177WGW9</accession>
<protein>
    <submittedName>
        <fullName evidence="1">Uncharacterized protein</fullName>
    </submittedName>
</protein>
<sequence length="257" mass="28783">MGGDGQLLKFRPASTRKDQKHSVDGNDNGQCDVDSKSLKPHLWSESVSNLARLLDQYGVYMVWLFNAYWICSWSFLSSHLLPPSYFRSVLYLSSCRDRLGPDYENIVIGTGELTRFLSTQPSDSPIAQIPLWSTSKAHIEHLFETVQPTDRHASALMKLHGLRKEFSEGGLGTSGNHSTLSCAVIHPGETICETAALRVFVLGLPKLLKIYSVINTAIFSWSLAQYFHKRVTTGCNHPRDSAYLVVFHSLKHMGLQD</sequence>
<organism evidence="1 2">
    <name type="scientific">Batrachochytrium dendrobatidis (strain JEL423)</name>
    <dbReference type="NCBI Taxonomy" id="403673"/>
    <lineage>
        <taxon>Eukaryota</taxon>
        <taxon>Fungi</taxon>
        <taxon>Fungi incertae sedis</taxon>
        <taxon>Chytridiomycota</taxon>
        <taxon>Chytridiomycota incertae sedis</taxon>
        <taxon>Chytridiomycetes</taxon>
        <taxon>Rhizophydiales</taxon>
        <taxon>Rhizophydiales incertae sedis</taxon>
        <taxon>Batrachochytrium</taxon>
    </lineage>
</organism>